<dbReference type="InterPro" id="IPR036259">
    <property type="entry name" value="MFS_trans_sf"/>
</dbReference>
<proteinExistence type="predicted"/>
<keyword evidence="1" id="KW-0812">Transmembrane</keyword>
<keyword evidence="3" id="KW-1185">Reference proteome</keyword>
<dbReference type="Gene3D" id="1.20.1250.20">
    <property type="entry name" value="MFS general substrate transporter like domains"/>
    <property type="match status" value="2"/>
</dbReference>
<dbReference type="RefSeq" id="WP_209886909.1">
    <property type="nucleotide sequence ID" value="NZ_BAAAJV010000011.1"/>
</dbReference>
<dbReference type="PANTHER" id="PTHR11328:SF24">
    <property type="entry name" value="MAJOR FACILITATOR SUPERFAMILY (MFS) PROFILE DOMAIN-CONTAINING PROTEIN"/>
    <property type="match status" value="1"/>
</dbReference>
<dbReference type="NCBIfam" id="TIGR00792">
    <property type="entry name" value="gph"/>
    <property type="match status" value="1"/>
</dbReference>
<dbReference type="CDD" id="cd17332">
    <property type="entry name" value="MFS_MelB_like"/>
    <property type="match status" value="1"/>
</dbReference>
<dbReference type="InterPro" id="IPR039672">
    <property type="entry name" value="MFS_2"/>
</dbReference>
<dbReference type="SUPFAM" id="SSF103473">
    <property type="entry name" value="MFS general substrate transporter"/>
    <property type="match status" value="1"/>
</dbReference>
<dbReference type="Pfam" id="PF13347">
    <property type="entry name" value="MFS_2"/>
    <property type="match status" value="1"/>
</dbReference>
<dbReference type="Proteomes" id="UP000698222">
    <property type="component" value="Unassembled WGS sequence"/>
</dbReference>
<feature type="transmembrane region" description="Helical" evidence="1">
    <location>
        <begin position="202"/>
        <end position="219"/>
    </location>
</feature>
<feature type="transmembrane region" description="Helical" evidence="1">
    <location>
        <begin position="318"/>
        <end position="336"/>
    </location>
</feature>
<dbReference type="PANTHER" id="PTHR11328">
    <property type="entry name" value="MAJOR FACILITATOR SUPERFAMILY DOMAIN-CONTAINING PROTEIN"/>
    <property type="match status" value="1"/>
</dbReference>
<sequence length="477" mass="51547">MTRPTIAAPPRPHTPIRPFGARDRIGYLFGDLGNDFTFILASAYLMVYYTNIAGLEAAHVGLLFLAARLVDAFTDIGWGRFLDRHVPSAKGRFRPWVARMAVPVGIASALMYVPFTADWAYGAKLAYAAVTYLLWGSVFYTTTNIAYGSMASVLTIVPGERASLSVFRGIGANIAGLFVSLVPPLLIYTMVDGQSQLDGQRMFLTAIVFSALAVVWYLLCTTNVRERVAAPVGTVERRSLLKLARSLVSSRPLLTLIAANIIIMLGALLMGTIAAYLWLYHFNDGALSGPAQLTSYLPGLLLSPFAARLAARFGKKEVVTVSLILAGGVYIAIFALHITSAWVFIGASFFAGFGIGFYNLMVWALVGDIIDDEERRNGERDDGTVYAINTWARKLGQAAAGGLGGFALTLVGFQSGQSTQSGETADGIYTIATLVPGVLFLVAAAILLFLYPLNRARVDANVAELARRRDEKESETR</sequence>
<feature type="transmembrane region" description="Helical" evidence="1">
    <location>
        <begin position="398"/>
        <end position="416"/>
    </location>
</feature>
<organism evidence="2 3">
    <name type="scientific">Brachybacterium fresconis</name>
    <dbReference type="NCBI Taxonomy" id="173363"/>
    <lineage>
        <taxon>Bacteria</taxon>
        <taxon>Bacillati</taxon>
        <taxon>Actinomycetota</taxon>
        <taxon>Actinomycetes</taxon>
        <taxon>Micrococcales</taxon>
        <taxon>Dermabacteraceae</taxon>
        <taxon>Brachybacterium</taxon>
    </lineage>
</organism>
<feature type="transmembrane region" description="Helical" evidence="1">
    <location>
        <begin position="96"/>
        <end position="113"/>
    </location>
</feature>
<evidence type="ECO:0000313" key="2">
    <source>
        <dbReference type="EMBL" id="MBP2407563.1"/>
    </source>
</evidence>
<reference evidence="2 3" key="1">
    <citation type="submission" date="2021-03" db="EMBL/GenBank/DDBJ databases">
        <title>Sequencing the genomes of 1000 actinobacteria strains.</title>
        <authorList>
            <person name="Klenk H.-P."/>
        </authorList>
    </citation>
    <scope>NUCLEOTIDE SEQUENCE [LARGE SCALE GENOMIC DNA]</scope>
    <source>
        <strain evidence="2 3">DSM 14564</strain>
    </source>
</reference>
<name>A0ABS4YI40_9MICO</name>
<keyword evidence="1" id="KW-1133">Transmembrane helix</keyword>
<evidence type="ECO:0000256" key="1">
    <source>
        <dbReference type="SAM" id="Phobius"/>
    </source>
</evidence>
<feature type="transmembrane region" description="Helical" evidence="1">
    <location>
        <begin position="32"/>
        <end position="51"/>
    </location>
</feature>
<accession>A0ABS4YI40</accession>
<feature type="transmembrane region" description="Helical" evidence="1">
    <location>
        <begin position="57"/>
        <end position="76"/>
    </location>
</feature>
<feature type="transmembrane region" description="Helical" evidence="1">
    <location>
        <begin position="169"/>
        <end position="190"/>
    </location>
</feature>
<dbReference type="InterPro" id="IPR001927">
    <property type="entry name" value="Na/Gal_symport"/>
</dbReference>
<feature type="transmembrane region" description="Helical" evidence="1">
    <location>
        <begin position="291"/>
        <end position="311"/>
    </location>
</feature>
<feature type="transmembrane region" description="Helical" evidence="1">
    <location>
        <begin position="133"/>
        <end position="157"/>
    </location>
</feature>
<dbReference type="EMBL" id="JAGIOC010000001">
    <property type="protein sequence ID" value="MBP2407563.1"/>
    <property type="molecule type" value="Genomic_DNA"/>
</dbReference>
<protein>
    <submittedName>
        <fullName evidence="2">GPH family glycoside/pentoside/hexuronide:cation symporter</fullName>
    </submittedName>
</protein>
<feature type="transmembrane region" description="Helical" evidence="1">
    <location>
        <begin position="342"/>
        <end position="366"/>
    </location>
</feature>
<evidence type="ECO:0000313" key="3">
    <source>
        <dbReference type="Proteomes" id="UP000698222"/>
    </source>
</evidence>
<gene>
    <name evidence="2" type="ORF">JOF44_000466</name>
</gene>
<feature type="transmembrane region" description="Helical" evidence="1">
    <location>
        <begin position="428"/>
        <end position="451"/>
    </location>
</feature>
<feature type="transmembrane region" description="Helical" evidence="1">
    <location>
        <begin position="253"/>
        <end position="279"/>
    </location>
</feature>
<comment type="caution">
    <text evidence="2">The sequence shown here is derived from an EMBL/GenBank/DDBJ whole genome shotgun (WGS) entry which is preliminary data.</text>
</comment>
<keyword evidence="1" id="KW-0472">Membrane</keyword>